<keyword evidence="2" id="KW-1185">Reference proteome</keyword>
<accession>A0ACC2MJA5</accession>
<gene>
    <name evidence="1" type="ORF">MRB53_007181</name>
</gene>
<comment type="caution">
    <text evidence="1">The sequence shown here is derived from an EMBL/GenBank/DDBJ whole genome shotgun (WGS) entry which is preliminary data.</text>
</comment>
<dbReference type="Proteomes" id="UP001234297">
    <property type="component" value="Chromosome 2"/>
</dbReference>
<sequence>MLAWPLYAEQKLNAFRLVRDYGLAVELSLDNEKDGWVSAEELENGVRCLMGDSKEGHKVRKRAEEMAEASSGTRRFVFLYIGTSSREVHALNYLHLSSILC</sequence>
<dbReference type="EMBL" id="CM056810">
    <property type="protein sequence ID" value="KAJ8645433.1"/>
    <property type="molecule type" value="Genomic_DNA"/>
</dbReference>
<protein>
    <submittedName>
        <fullName evidence="1">Uncharacterized protein</fullName>
    </submittedName>
</protein>
<proteinExistence type="predicted"/>
<reference evidence="1 2" key="1">
    <citation type="journal article" date="2022" name="Hortic Res">
        <title>A haplotype resolved chromosomal level avocado genome allows analysis of novel avocado genes.</title>
        <authorList>
            <person name="Nath O."/>
            <person name="Fletcher S.J."/>
            <person name="Hayward A."/>
            <person name="Shaw L.M."/>
            <person name="Masouleh A.K."/>
            <person name="Furtado A."/>
            <person name="Henry R.J."/>
            <person name="Mitter N."/>
        </authorList>
    </citation>
    <scope>NUCLEOTIDE SEQUENCE [LARGE SCALE GENOMIC DNA]</scope>
    <source>
        <strain evidence="2">cv. Hass</strain>
    </source>
</reference>
<evidence type="ECO:0000313" key="2">
    <source>
        <dbReference type="Proteomes" id="UP001234297"/>
    </source>
</evidence>
<organism evidence="1 2">
    <name type="scientific">Persea americana</name>
    <name type="common">Avocado</name>
    <dbReference type="NCBI Taxonomy" id="3435"/>
    <lineage>
        <taxon>Eukaryota</taxon>
        <taxon>Viridiplantae</taxon>
        <taxon>Streptophyta</taxon>
        <taxon>Embryophyta</taxon>
        <taxon>Tracheophyta</taxon>
        <taxon>Spermatophyta</taxon>
        <taxon>Magnoliopsida</taxon>
        <taxon>Magnoliidae</taxon>
        <taxon>Laurales</taxon>
        <taxon>Lauraceae</taxon>
        <taxon>Persea</taxon>
    </lineage>
</organism>
<name>A0ACC2MJA5_PERAE</name>
<evidence type="ECO:0000313" key="1">
    <source>
        <dbReference type="EMBL" id="KAJ8645433.1"/>
    </source>
</evidence>